<comment type="caution">
    <text evidence="1">The sequence shown here is derived from an EMBL/GenBank/DDBJ whole genome shotgun (WGS) entry which is preliminary data.</text>
</comment>
<name>A0A0F9TUM2_9ZZZZ</name>
<dbReference type="AlphaFoldDB" id="A0A0F9TUM2"/>
<proteinExistence type="predicted"/>
<organism evidence="1">
    <name type="scientific">marine sediment metagenome</name>
    <dbReference type="NCBI Taxonomy" id="412755"/>
    <lineage>
        <taxon>unclassified sequences</taxon>
        <taxon>metagenomes</taxon>
        <taxon>ecological metagenomes</taxon>
    </lineage>
</organism>
<evidence type="ECO:0008006" key="2">
    <source>
        <dbReference type="Google" id="ProtNLM"/>
    </source>
</evidence>
<dbReference type="EMBL" id="LAZR01001004">
    <property type="protein sequence ID" value="KKN52796.1"/>
    <property type="molecule type" value="Genomic_DNA"/>
</dbReference>
<evidence type="ECO:0000313" key="1">
    <source>
        <dbReference type="EMBL" id="KKN52796.1"/>
    </source>
</evidence>
<gene>
    <name evidence="1" type="ORF">LCGC14_0609140</name>
</gene>
<protein>
    <recommendedName>
        <fullName evidence="2">Lipoprotein</fullName>
    </recommendedName>
</protein>
<dbReference type="PROSITE" id="PS51257">
    <property type="entry name" value="PROKAR_LIPOPROTEIN"/>
    <property type="match status" value="1"/>
</dbReference>
<accession>A0A0F9TUM2</accession>
<sequence>MKRLLVLCLLMVFVSCGCTNVWRGFWNEMTGKESASTKAAEEIADTGKEIADSYNEDGKIDFAKVLELVNEVKSFADETKKEKEEAPTTAGLLGSMLAIGVGSYLGTRKIRKSPAGAAIYKVLMFIPKLVGLVEDIKKKT</sequence>
<reference evidence="1" key="1">
    <citation type="journal article" date="2015" name="Nature">
        <title>Complex archaea that bridge the gap between prokaryotes and eukaryotes.</title>
        <authorList>
            <person name="Spang A."/>
            <person name="Saw J.H."/>
            <person name="Jorgensen S.L."/>
            <person name="Zaremba-Niedzwiedzka K."/>
            <person name="Martijn J."/>
            <person name="Lind A.E."/>
            <person name="van Eijk R."/>
            <person name="Schleper C."/>
            <person name="Guy L."/>
            <person name="Ettema T.J."/>
        </authorList>
    </citation>
    <scope>NUCLEOTIDE SEQUENCE</scope>
</reference>